<sequence length="206" mass="22868">MAKIKRNKLEEADYDAVAVIGSRHKAAPIQFFQAAGMTVQDIQAIAISNRLDIVYIDYLQLITGRGSRNRVDEVSGISMDLHRMAQSNGITVVALSQLSRPEKSGESSRAPTMSALRESGQIEQDADVVMLLYKTEPEKANSPRELKIAKNKEGTTGKQELIFDGQTQTFRSAGYQSRAKAAVPEQPPKQYQFYDLTTQEKADLPF</sequence>
<feature type="region of interest" description="Disordered" evidence="1">
    <location>
        <begin position="98"/>
        <end position="118"/>
    </location>
</feature>
<dbReference type="Pfam" id="PF03796">
    <property type="entry name" value="DnaB_C"/>
    <property type="match status" value="1"/>
</dbReference>
<dbReference type="PROSITE" id="PS51199">
    <property type="entry name" value="SF4_HELICASE"/>
    <property type="match status" value="1"/>
</dbReference>
<dbReference type="PANTHER" id="PTHR30153:SF2">
    <property type="entry name" value="REPLICATIVE DNA HELICASE"/>
    <property type="match status" value="1"/>
</dbReference>
<keyword evidence="3" id="KW-0067">ATP-binding</keyword>
<comment type="caution">
    <text evidence="3">The sequence shown here is derived from an EMBL/GenBank/DDBJ whole genome shotgun (WGS) entry which is preliminary data.</text>
</comment>
<dbReference type="PANTHER" id="PTHR30153">
    <property type="entry name" value="REPLICATIVE DNA HELICASE DNAB"/>
    <property type="match status" value="1"/>
</dbReference>
<evidence type="ECO:0000313" key="3">
    <source>
        <dbReference type="EMBL" id="MPN11222.1"/>
    </source>
</evidence>
<evidence type="ECO:0000256" key="1">
    <source>
        <dbReference type="SAM" id="MobiDB-lite"/>
    </source>
</evidence>
<dbReference type="InterPro" id="IPR007694">
    <property type="entry name" value="DNA_helicase_DnaB-like_C"/>
</dbReference>
<keyword evidence="3" id="KW-0547">Nucleotide-binding</keyword>
<dbReference type="GO" id="GO:0005829">
    <property type="term" value="C:cytosol"/>
    <property type="evidence" value="ECO:0007669"/>
    <property type="project" value="TreeGrafter"/>
</dbReference>
<dbReference type="SUPFAM" id="SSF52540">
    <property type="entry name" value="P-loop containing nucleoside triphosphate hydrolases"/>
    <property type="match status" value="1"/>
</dbReference>
<reference evidence="3" key="1">
    <citation type="submission" date="2019-08" db="EMBL/GenBank/DDBJ databases">
        <authorList>
            <person name="Kucharzyk K."/>
            <person name="Murdoch R.W."/>
            <person name="Higgins S."/>
            <person name="Loffler F."/>
        </authorList>
    </citation>
    <scope>NUCLEOTIDE SEQUENCE</scope>
</reference>
<dbReference type="Gene3D" id="3.40.50.300">
    <property type="entry name" value="P-loop containing nucleotide triphosphate hydrolases"/>
    <property type="match status" value="1"/>
</dbReference>
<feature type="domain" description="SF4 helicase" evidence="2">
    <location>
        <begin position="1"/>
        <end position="177"/>
    </location>
</feature>
<dbReference type="EMBL" id="VSSQ01057420">
    <property type="protein sequence ID" value="MPN11222.1"/>
    <property type="molecule type" value="Genomic_DNA"/>
</dbReference>
<accession>A0A645FCB4</accession>
<dbReference type="GO" id="GO:0005524">
    <property type="term" value="F:ATP binding"/>
    <property type="evidence" value="ECO:0007669"/>
    <property type="project" value="InterPro"/>
</dbReference>
<name>A0A645FCB4_9ZZZZ</name>
<organism evidence="3">
    <name type="scientific">bioreactor metagenome</name>
    <dbReference type="NCBI Taxonomy" id="1076179"/>
    <lineage>
        <taxon>unclassified sequences</taxon>
        <taxon>metagenomes</taxon>
        <taxon>ecological metagenomes</taxon>
    </lineage>
</organism>
<dbReference type="GO" id="GO:0006260">
    <property type="term" value="P:DNA replication"/>
    <property type="evidence" value="ECO:0007669"/>
    <property type="project" value="InterPro"/>
</dbReference>
<keyword evidence="3" id="KW-0378">Hydrolase</keyword>
<dbReference type="AlphaFoldDB" id="A0A645FCB4"/>
<dbReference type="EC" id="3.6.4.12" evidence="3"/>
<dbReference type="GO" id="GO:0016787">
    <property type="term" value="F:hydrolase activity"/>
    <property type="evidence" value="ECO:0007669"/>
    <property type="project" value="UniProtKB-KW"/>
</dbReference>
<gene>
    <name evidence="3" type="primary">dnaB_18</name>
    <name evidence="3" type="ORF">SDC9_158523</name>
</gene>
<proteinExistence type="predicted"/>
<protein>
    <submittedName>
        <fullName evidence="3">Replicative DNA helicase</fullName>
        <ecNumber evidence="3">3.6.4.12</ecNumber>
    </submittedName>
</protein>
<evidence type="ECO:0000259" key="2">
    <source>
        <dbReference type="PROSITE" id="PS51199"/>
    </source>
</evidence>
<dbReference type="GO" id="GO:0003678">
    <property type="term" value="F:DNA helicase activity"/>
    <property type="evidence" value="ECO:0007669"/>
    <property type="project" value="UniProtKB-EC"/>
</dbReference>
<dbReference type="InterPro" id="IPR027417">
    <property type="entry name" value="P-loop_NTPase"/>
</dbReference>
<keyword evidence="3" id="KW-0347">Helicase</keyword>